<dbReference type="EMBL" id="CP029554">
    <property type="protein sequence ID" value="AXE33096.1"/>
    <property type="molecule type" value="Genomic_DNA"/>
</dbReference>
<accession>A0A344UCU8</accession>
<dbReference type="Proteomes" id="UP000252038">
    <property type="component" value="Chromosome"/>
</dbReference>
<proteinExistence type="predicted"/>
<protein>
    <submittedName>
        <fullName evidence="1">Uncharacterized protein</fullName>
    </submittedName>
</protein>
<organism evidence="1 2">
    <name type="scientific">Chromobacterium phragmitis</name>
    <dbReference type="NCBI Taxonomy" id="2202141"/>
    <lineage>
        <taxon>Bacteria</taxon>
        <taxon>Pseudomonadati</taxon>
        <taxon>Pseudomonadota</taxon>
        <taxon>Betaproteobacteria</taxon>
        <taxon>Neisseriales</taxon>
        <taxon>Chromobacteriaceae</taxon>
        <taxon>Chromobacterium</taxon>
    </lineage>
</organism>
<evidence type="ECO:0000313" key="1">
    <source>
        <dbReference type="EMBL" id="AXE33096.1"/>
    </source>
</evidence>
<evidence type="ECO:0000313" key="2">
    <source>
        <dbReference type="Proteomes" id="UP000252038"/>
    </source>
</evidence>
<dbReference type="KEGG" id="chrb:DK843_01480"/>
<sequence length="97" mass="11077">MQTQPQRPIRNAEVIAAAFLVAAAVERLTKRGMTVLSVEMEPPRPTIRILKHESCVAMIKEEKAAYFGFDQDTYFGKYRQGQFQLNGCRVVWDELDA</sequence>
<name>A0A344UCU8_9NEIS</name>
<dbReference type="RefSeq" id="WP_021476440.1">
    <property type="nucleotide sequence ID" value="NZ_CP029554.1"/>
</dbReference>
<gene>
    <name evidence="1" type="ORF">DK843_01480</name>
</gene>
<dbReference type="AlphaFoldDB" id="A0A344UCU8"/>
<reference evidence="1 2" key="1">
    <citation type="submission" date="2018-05" db="EMBL/GenBank/DDBJ databases">
        <title>Genome sequencing, assembly and analysis of the novel insecticidal bacterium, Chromobacterium phragmitis.</title>
        <authorList>
            <person name="Sparks M.E."/>
            <person name="Blackburn M.B."/>
            <person name="Gundersen-Rindal D.E."/>
        </authorList>
    </citation>
    <scope>NUCLEOTIDE SEQUENCE [LARGE SCALE GENOMIC DNA]</scope>
    <source>
        <strain evidence="1">IIBBL 274-1</strain>
    </source>
</reference>